<dbReference type="GO" id="GO:0004497">
    <property type="term" value="F:monooxygenase activity"/>
    <property type="evidence" value="ECO:0007669"/>
    <property type="project" value="UniProtKB-KW"/>
</dbReference>
<accession>A0A6A5QIP4</accession>
<keyword evidence="3" id="KW-0560">Oxidoreductase</keyword>
<keyword evidence="6" id="KW-1185">Reference proteome</keyword>
<sequence>MRDSSCISLAVKCAMGRYRLIVGCDGAFSKTRTLLTSEQPLYSGIEGCTMQIPNAQVTESDKYNFVNRGSVLAYSNEKSISIQQLSSGDI</sequence>
<dbReference type="Proteomes" id="UP000800096">
    <property type="component" value="Unassembled WGS sequence"/>
</dbReference>
<protein>
    <recommendedName>
        <fullName evidence="7">FAD-binding domain-containing protein</fullName>
    </recommendedName>
</protein>
<evidence type="ECO:0000313" key="6">
    <source>
        <dbReference type="Proteomes" id="UP000800096"/>
    </source>
</evidence>
<evidence type="ECO:0000256" key="2">
    <source>
        <dbReference type="ARBA" id="ARBA00022827"/>
    </source>
</evidence>
<gene>
    <name evidence="5" type="ORF">BDU57DRAFT_519859</name>
</gene>
<reference evidence="5" key="1">
    <citation type="journal article" date="2020" name="Stud. Mycol.">
        <title>101 Dothideomycetes genomes: a test case for predicting lifestyles and emergence of pathogens.</title>
        <authorList>
            <person name="Haridas S."/>
            <person name="Albert R."/>
            <person name="Binder M."/>
            <person name="Bloem J."/>
            <person name="Labutti K."/>
            <person name="Salamov A."/>
            <person name="Andreopoulos B."/>
            <person name="Baker S."/>
            <person name="Barry K."/>
            <person name="Bills G."/>
            <person name="Bluhm B."/>
            <person name="Cannon C."/>
            <person name="Castanera R."/>
            <person name="Culley D."/>
            <person name="Daum C."/>
            <person name="Ezra D."/>
            <person name="Gonzalez J."/>
            <person name="Henrissat B."/>
            <person name="Kuo A."/>
            <person name="Liang C."/>
            <person name="Lipzen A."/>
            <person name="Lutzoni F."/>
            <person name="Magnuson J."/>
            <person name="Mondo S."/>
            <person name="Nolan M."/>
            <person name="Ohm R."/>
            <person name="Pangilinan J."/>
            <person name="Park H.-J."/>
            <person name="Ramirez L."/>
            <person name="Alfaro M."/>
            <person name="Sun H."/>
            <person name="Tritt A."/>
            <person name="Yoshinaga Y."/>
            <person name="Zwiers L.-H."/>
            <person name="Turgeon B."/>
            <person name="Goodwin S."/>
            <person name="Spatafora J."/>
            <person name="Crous P."/>
            <person name="Grigoriev I."/>
        </authorList>
    </citation>
    <scope>NUCLEOTIDE SEQUENCE</scope>
    <source>
        <strain evidence="5">HMLAC05119</strain>
    </source>
</reference>
<keyword evidence="2" id="KW-0274">FAD</keyword>
<dbReference type="Gene3D" id="3.50.50.60">
    <property type="entry name" value="FAD/NAD(P)-binding domain"/>
    <property type="match status" value="1"/>
</dbReference>
<dbReference type="AlphaFoldDB" id="A0A6A5QIP4"/>
<dbReference type="OrthoDB" id="655030at2759"/>
<keyword evidence="4" id="KW-0503">Monooxygenase</keyword>
<dbReference type="PANTHER" id="PTHR46972:SF1">
    <property type="entry name" value="FAD DEPENDENT OXIDOREDUCTASE DOMAIN-CONTAINING PROTEIN"/>
    <property type="match status" value="1"/>
</dbReference>
<keyword evidence="1" id="KW-0285">Flavoprotein</keyword>
<organism evidence="5 6">
    <name type="scientific">Ampelomyces quisqualis</name>
    <name type="common">Powdery mildew agent</name>
    <dbReference type="NCBI Taxonomy" id="50730"/>
    <lineage>
        <taxon>Eukaryota</taxon>
        <taxon>Fungi</taxon>
        <taxon>Dikarya</taxon>
        <taxon>Ascomycota</taxon>
        <taxon>Pezizomycotina</taxon>
        <taxon>Dothideomycetes</taxon>
        <taxon>Pleosporomycetidae</taxon>
        <taxon>Pleosporales</taxon>
        <taxon>Pleosporineae</taxon>
        <taxon>Phaeosphaeriaceae</taxon>
        <taxon>Ampelomyces</taxon>
    </lineage>
</organism>
<evidence type="ECO:0008006" key="7">
    <source>
        <dbReference type="Google" id="ProtNLM"/>
    </source>
</evidence>
<dbReference type="PANTHER" id="PTHR46972">
    <property type="entry name" value="MONOOXYGENASE ASQM-RELATED"/>
    <property type="match status" value="1"/>
</dbReference>
<proteinExistence type="predicted"/>
<evidence type="ECO:0000256" key="3">
    <source>
        <dbReference type="ARBA" id="ARBA00023002"/>
    </source>
</evidence>
<evidence type="ECO:0000256" key="1">
    <source>
        <dbReference type="ARBA" id="ARBA00022630"/>
    </source>
</evidence>
<evidence type="ECO:0000256" key="4">
    <source>
        <dbReference type="ARBA" id="ARBA00023033"/>
    </source>
</evidence>
<dbReference type="EMBL" id="ML979137">
    <property type="protein sequence ID" value="KAF1914710.1"/>
    <property type="molecule type" value="Genomic_DNA"/>
</dbReference>
<dbReference type="InterPro" id="IPR036188">
    <property type="entry name" value="FAD/NAD-bd_sf"/>
</dbReference>
<name>A0A6A5QIP4_AMPQU</name>
<evidence type="ECO:0000313" key="5">
    <source>
        <dbReference type="EMBL" id="KAF1914710.1"/>
    </source>
</evidence>